<feature type="compositionally biased region" description="Basic residues" evidence="1">
    <location>
        <begin position="103"/>
        <end position="117"/>
    </location>
</feature>
<feature type="region of interest" description="Disordered" evidence="1">
    <location>
        <begin position="94"/>
        <end position="119"/>
    </location>
</feature>
<keyword evidence="3" id="KW-1185">Reference proteome</keyword>
<gene>
    <name evidence="2" type="ORF">CfE428DRAFT_3222</name>
</gene>
<comment type="caution">
    <text evidence="2">The sequence shown here is derived from an EMBL/GenBank/DDBJ whole genome shotgun (WGS) entry which is preliminary data.</text>
</comment>
<dbReference type="AlphaFoldDB" id="B4D2T4"/>
<proteinExistence type="predicted"/>
<evidence type="ECO:0000256" key="1">
    <source>
        <dbReference type="SAM" id="MobiDB-lite"/>
    </source>
</evidence>
<sequence>MKTARFATVTEKSGKPQTYLALMDPAKDRTLQAAIKAHRVMTLIQNSTGKAADHGLVGFEKGTNRQFLIFPKSIQRFAGSKVVGIKYDLFKSPELPKKDRAPRPKKRKPPVSVRRKSTASPDLNVIPFATETADHESHDVAQLKRQIRQAMSFLEEGKEVAAFNTLKKALEK</sequence>
<dbReference type="eggNOG" id="ENOG502ZJ73">
    <property type="taxonomic scope" value="Bacteria"/>
</dbReference>
<organism evidence="2 3">
    <name type="scientific">Chthoniobacter flavus Ellin428</name>
    <dbReference type="NCBI Taxonomy" id="497964"/>
    <lineage>
        <taxon>Bacteria</taxon>
        <taxon>Pseudomonadati</taxon>
        <taxon>Verrucomicrobiota</taxon>
        <taxon>Spartobacteria</taxon>
        <taxon>Chthoniobacterales</taxon>
        <taxon>Chthoniobacteraceae</taxon>
        <taxon>Chthoniobacter</taxon>
    </lineage>
</organism>
<dbReference type="RefSeq" id="WP_006980547.1">
    <property type="nucleotide sequence ID" value="NZ_ABVL01000009.1"/>
</dbReference>
<dbReference type="EMBL" id="ABVL01000009">
    <property type="protein sequence ID" value="EDY19045.1"/>
    <property type="molecule type" value="Genomic_DNA"/>
</dbReference>
<dbReference type="InParanoid" id="B4D2T4"/>
<dbReference type="Proteomes" id="UP000005824">
    <property type="component" value="Unassembled WGS sequence"/>
</dbReference>
<name>B4D2T4_9BACT</name>
<evidence type="ECO:0000313" key="2">
    <source>
        <dbReference type="EMBL" id="EDY19045.1"/>
    </source>
</evidence>
<evidence type="ECO:0000313" key="3">
    <source>
        <dbReference type="Proteomes" id="UP000005824"/>
    </source>
</evidence>
<reference evidence="2 3" key="1">
    <citation type="journal article" date="2011" name="J. Bacteriol.">
        <title>Genome sequence of Chthoniobacter flavus Ellin428, an aerobic heterotrophic soil bacterium.</title>
        <authorList>
            <person name="Kant R."/>
            <person name="van Passel M.W."/>
            <person name="Palva A."/>
            <person name="Lucas S."/>
            <person name="Lapidus A."/>
            <person name="Glavina Del Rio T."/>
            <person name="Dalin E."/>
            <person name="Tice H."/>
            <person name="Bruce D."/>
            <person name="Goodwin L."/>
            <person name="Pitluck S."/>
            <person name="Larimer F.W."/>
            <person name="Land M.L."/>
            <person name="Hauser L."/>
            <person name="Sangwan P."/>
            <person name="de Vos W.M."/>
            <person name="Janssen P.H."/>
            <person name="Smidt H."/>
        </authorList>
    </citation>
    <scope>NUCLEOTIDE SEQUENCE [LARGE SCALE GENOMIC DNA]</scope>
    <source>
        <strain evidence="2 3">Ellin428</strain>
    </source>
</reference>
<accession>B4D2T4</accession>
<protein>
    <submittedName>
        <fullName evidence="2">Uncharacterized protein</fullName>
    </submittedName>
</protein>